<reference evidence="4 5" key="1">
    <citation type="submission" date="2018-05" db="EMBL/GenBank/DDBJ databases">
        <title>Marinifilum breve JC075T sp. nov., a marine bacterium isolated from Yongle Blue Hole in the South China Sea.</title>
        <authorList>
            <person name="Fu T."/>
        </authorList>
    </citation>
    <scope>NUCLEOTIDE SEQUENCE [LARGE SCALE GENOMIC DNA]</scope>
    <source>
        <strain evidence="4 5">JC075</strain>
    </source>
</reference>
<dbReference type="OrthoDB" id="975117at2"/>
<dbReference type="InterPro" id="IPR032187">
    <property type="entry name" value="SusF/SusE-like_C"/>
</dbReference>
<protein>
    <submittedName>
        <fullName evidence="4">Uncharacterized protein</fullName>
    </submittedName>
</protein>
<evidence type="ECO:0000256" key="1">
    <source>
        <dbReference type="SAM" id="SignalP"/>
    </source>
</evidence>
<dbReference type="GO" id="GO:2001070">
    <property type="term" value="F:starch binding"/>
    <property type="evidence" value="ECO:0007669"/>
    <property type="project" value="InterPro"/>
</dbReference>
<dbReference type="Pfam" id="PF14292">
    <property type="entry name" value="SusE"/>
    <property type="match status" value="1"/>
</dbReference>
<feature type="domain" description="Outer membrane protein SusF/SusE-like C-terminal" evidence="3">
    <location>
        <begin position="480"/>
        <end position="574"/>
    </location>
</feature>
<dbReference type="InterPro" id="IPR025970">
    <property type="entry name" value="SusE"/>
</dbReference>
<evidence type="ECO:0000259" key="3">
    <source>
        <dbReference type="Pfam" id="PF16411"/>
    </source>
</evidence>
<dbReference type="Gene3D" id="2.60.40.3620">
    <property type="match status" value="3"/>
</dbReference>
<name>A0A2V3ZXR1_9BACT</name>
<comment type="caution">
    <text evidence="4">The sequence shown here is derived from an EMBL/GenBank/DDBJ whole genome shotgun (WGS) entry which is preliminary data.</text>
</comment>
<proteinExistence type="predicted"/>
<feature type="domain" description="SusE outer membrane protein" evidence="2">
    <location>
        <begin position="35"/>
        <end position="130"/>
    </location>
</feature>
<keyword evidence="5" id="KW-1185">Reference proteome</keyword>
<feature type="signal peptide" evidence="1">
    <location>
        <begin position="1"/>
        <end position="18"/>
    </location>
</feature>
<accession>A0A2V3ZXR1</accession>
<dbReference type="Proteomes" id="UP000248079">
    <property type="component" value="Unassembled WGS sequence"/>
</dbReference>
<sequence>MKNLKYLFISLLAVLFVACDDDFDTPNVTEPVQGTAPVLNELTEEIDLVLMKKNEGETIVELTWSESTFADPIGVRYYVQIDTVGNEFANPLEFDRISETTTAIKVGGLNELISGRYPPAKQVELEARIRAFANEDLNSLYSNAVSMKVTPYLDVPIPAELYIYGGATAAADLAGALKAHGSDDVFIKYLKLTKDGTFKFSEQQGEGGYDYNFGKFATLSDNIEGAGDDAGNFKFNGETGWYKVEADFVSSTLNITSHVVGSATYGFDYDNLYLVGDYNATDPTWDADNAVAFTKVSEGVYTIEKAIKDGAQFKFIGQQSWGDLDWGNIQENGNTGILGPKTANGNITFDGGDAEYTITVDLNAGTFTIVAKPVYPTELYMTGNGVGPDDEDWNWKNELQFVPVHSHPELFWKIVWMKGSGNFKCAPQAAWSGGDFGRDGDATNGVYAKGGTDIPVPATAGYYMVVVDLANNTIEIAEPKVYGMGNVFGGWDGGDPADLFTVDNTNQVIKFDGVPNDGELRIYVDAPTLNCDWWQAEFIVLNDKIEFRGTGGDQDRVNVTAGDNISLNFLTGAGSITTP</sequence>
<dbReference type="PROSITE" id="PS51257">
    <property type="entry name" value="PROKAR_LIPOPROTEIN"/>
    <property type="match status" value="1"/>
</dbReference>
<evidence type="ECO:0000313" key="5">
    <source>
        <dbReference type="Proteomes" id="UP000248079"/>
    </source>
</evidence>
<dbReference type="Gene3D" id="2.60.40.3610">
    <property type="match status" value="1"/>
</dbReference>
<dbReference type="GO" id="GO:0019867">
    <property type="term" value="C:outer membrane"/>
    <property type="evidence" value="ECO:0007669"/>
    <property type="project" value="InterPro"/>
</dbReference>
<feature type="domain" description="Outer membrane protein SusF/SusE-like C-terminal" evidence="3">
    <location>
        <begin position="378"/>
        <end position="474"/>
    </location>
</feature>
<organism evidence="4 5">
    <name type="scientific">Marinifilum breve</name>
    <dbReference type="NCBI Taxonomy" id="2184082"/>
    <lineage>
        <taxon>Bacteria</taxon>
        <taxon>Pseudomonadati</taxon>
        <taxon>Bacteroidota</taxon>
        <taxon>Bacteroidia</taxon>
        <taxon>Marinilabiliales</taxon>
        <taxon>Marinifilaceae</taxon>
    </lineage>
</organism>
<gene>
    <name evidence="4" type="ORF">DF185_11375</name>
</gene>
<dbReference type="RefSeq" id="WP_110360870.1">
    <property type="nucleotide sequence ID" value="NZ_QFLI01000004.1"/>
</dbReference>
<feature type="chain" id="PRO_5015871380" evidence="1">
    <location>
        <begin position="19"/>
        <end position="579"/>
    </location>
</feature>
<evidence type="ECO:0000313" key="4">
    <source>
        <dbReference type="EMBL" id="PXY01239.1"/>
    </source>
</evidence>
<dbReference type="Pfam" id="PF16411">
    <property type="entry name" value="SusF_SusE"/>
    <property type="match status" value="2"/>
</dbReference>
<keyword evidence="1" id="KW-0732">Signal</keyword>
<evidence type="ECO:0000259" key="2">
    <source>
        <dbReference type="Pfam" id="PF14292"/>
    </source>
</evidence>
<dbReference type="AlphaFoldDB" id="A0A2V3ZXR1"/>
<dbReference type="EMBL" id="QFLI01000004">
    <property type="protein sequence ID" value="PXY01239.1"/>
    <property type="molecule type" value="Genomic_DNA"/>
</dbReference>